<reference evidence="8 9" key="1">
    <citation type="submission" date="2018-10" db="EMBL/GenBank/DDBJ databases">
        <title>Genomic Encyclopedia of Archaeal and Bacterial Type Strains, Phase II (KMG-II): from individual species to whole genera.</title>
        <authorList>
            <person name="Goeker M."/>
        </authorList>
    </citation>
    <scope>NUCLEOTIDE SEQUENCE [LARGE SCALE GENOMIC DNA]</scope>
    <source>
        <strain evidence="8 9">DSM 43383</strain>
    </source>
</reference>
<gene>
    <name evidence="8" type="ORF">BZB76_0176</name>
</gene>
<dbReference type="PANTHER" id="PTHR35807:SF1">
    <property type="entry name" value="TRANSCRIPTIONAL REGULATOR REDD"/>
    <property type="match status" value="1"/>
</dbReference>
<evidence type="ECO:0000256" key="5">
    <source>
        <dbReference type="SAM" id="MobiDB-lite"/>
    </source>
</evidence>
<dbReference type="Gene3D" id="1.10.10.10">
    <property type="entry name" value="Winged helix-like DNA-binding domain superfamily/Winged helix DNA-binding domain"/>
    <property type="match status" value="1"/>
</dbReference>
<dbReference type="CDD" id="cd15831">
    <property type="entry name" value="BTAD"/>
    <property type="match status" value="1"/>
</dbReference>
<feature type="domain" description="Bacterial transcriptional activator" evidence="7">
    <location>
        <begin position="95"/>
        <end position="239"/>
    </location>
</feature>
<accession>A0A495QXV3</accession>
<dbReference type="SMART" id="SM01043">
    <property type="entry name" value="BTAD"/>
    <property type="match status" value="1"/>
</dbReference>
<feature type="region of interest" description="Disordered" evidence="5">
    <location>
        <begin position="249"/>
        <end position="268"/>
    </location>
</feature>
<dbReference type="EMBL" id="RBWU01000001">
    <property type="protein sequence ID" value="RKS78746.1"/>
    <property type="molecule type" value="Genomic_DNA"/>
</dbReference>
<organism evidence="8 9">
    <name type="scientific">Actinomadura pelletieri DSM 43383</name>
    <dbReference type="NCBI Taxonomy" id="1120940"/>
    <lineage>
        <taxon>Bacteria</taxon>
        <taxon>Bacillati</taxon>
        <taxon>Actinomycetota</taxon>
        <taxon>Actinomycetes</taxon>
        <taxon>Streptosporangiales</taxon>
        <taxon>Thermomonosporaceae</taxon>
        <taxon>Actinomadura</taxon>
    </lineage>
</organism>
<dbReference type="GO" id="GO:0003677">
    <property type="term" value="F:DNA binding"/>
    <property type="evidence" value="ECO:0007669"/>
    <property type="project" value="UniProtKB-KW"/>
</dbReference>
<keyword evidence="3 8" id="KW-0238">DNA-binding</keyword>
<protein>
    <submittedName>
        <fullName evidence="8">DNA-binding SARP family transcriptional activator</fullName>
    </submittedName>
</protein>
<proteinExistence type="inferred from homology"/>
<dbReference type="InterPro" id="IPR011990">
    <property type="entry name" value="TPR-like_helical_dom_sf"/>
</dbReference>
<keyword evidence="9" id="KW-1185">Reference proteome</keyword>
<dbReference type="SUPFAM" id="SSF48452">
    <property type="entry name" value="TPR-like"/>
    <property type="match status" value="1"/>
</dbReference>
<dbReference type="Pfam" id="PF03704">
    <property type="entry name" value="BTAD"/>
    <property type="match status" value="1"/>
</dbReference>
<keyword evidence="4" id="KW-0804">Transcription</keyword>
<evidence type="ECO:0000256" key="4">
    <source>
        <dbReference type="ARBA" id="ARBA00023163"/>
    </source>
</evidence>
<evidence type="ECO:0000313" key="8">
    <source>
        <dbReference type="EMBL" id="RKS78746.1"/>
    </source>
</evidence>
<evidence type="ECO:0000256" key="3">
    <source>
        <dbReference type="ARBA" id="ARBA00023125"/>
    </source>
</evidence>
<dbReference type="AlphaFoldDB" id="A0A495QXV3"/>
<dbReference type="InterPro" id="IPR016032">
    <property type="entry name" value="Sig_transdc_resp-reg_C-effctor"/>
</dbReference>
<dbReference type="SUPFAM" id="SSF46894">
    <property type="entry name" value="C-terminal effector domain of the bipartite response regulators"/>
    <property type="match status" value="1"/>
</dbReference>
<dbReference type="Gene3D" id="1.25.40.10">
    <property type="entry name" value="Tetratricopeptide repeat domain"/>
    <property type="match status" value="1"/>
</dbReference>
<name>A0A495QXV3_9ACTN</name>
<dbReference type="InterPro" id="IPR036388">
    <property type="entry name" value="WH-like_DNA-bd_sf"/>
</dbReference>
<evidence type="ECO:0000313" key="9">
    <source>
        <dbReference type="Proteomes" id="UP000274601"/>
    </source>
</evidence>
<dbReference type="InterPro" id="IPR051677">
    <property type="entry name" value="AfsR-DnrI-RedD_regulator"/>
</dbReference>
<evidence type="ECO:0000259" key="6">
    <source>
        <dbReference type="SMART" id="SM00862"/>
    </source>
</evidence>
<evidence type="ECO:0000256" key="2">
    <source>
        <dbReference type="ARBA" id="ARBA00023015"/>
    </source>
</evidence>
<dbReference type="InterPro" id="IPR005158">
    <property type="entry name" value="BTAD"/>
</dbReference>
<dbReference type="InterPro" id="IPR001867">
    <property type="entry name" value="OmpR/PhoB-type_DNA-bd"/>
</dbReference>
<dbReference type="SMART" id="SM00862">
    <property type="entry name" value="Trans_reg_C"/>
    <property type="match status" value="1"/>
</dbReference>
<dbReference type="RefSeq" id="WP_211342768.1">
    <property type="nucleotide sequence ID" value="NZ_RBWU01000001.1"/>
</dbReference>
<sequence>MEVRLLGTVSAWFGGREAVLRSGRALGLLAVLAWEPNQVIPDSVLIDRIWDEALPRHPQAALYTLAARLRAAFDEPERVERRCGGYVLVADPGDIDVHRFRGVVREARGKVWDGEDAAAVLLFDRAIGMWRGAQLAGVSGAWADRVRMTLGQERLAAQLACVGARLRLGRHDETVPLLAGLAEEYPLDEQIASLLMVALYRCGRQGEALDRYAAVRSRLVGVLGVEPGASIRELHRSILHGALQTMHIPSSLPRSDSTGYAEGNGVST</sequence>
<dbReference type="Proteomes" id="UP000274601">
    <property type="component" value="Unassembled WGS sequence"/>
</dbReference>
<evidence type="ECO:0000259" key="7">
    <source>
        <dbReference type="SMART" id="SM01043"/>
    </source>
</evidence>
<dbReference type="GO" id="GO:0000160">
    <property type="term" value="P:phosphorelay signal transduction system"/>
    <property type="evidence" value="ECO:0007669"/>
    <property type="project" value="InterPro"/>
</dbReference>
<comment type="caution">
    <text evidence="8">The sequence shown here is derived from an EMBL/GenBank/DDBJ whole genome shotgun (WGS) entry which is preliminary data.</text>
</comment>
<evidence type="ECO:0000256" key="1">
    <source>
        <dbReference type="ARBA" id="ARBA00005820"/>
    </source>
</evidence>
<comment type="similarity">
    <text evidence="1">Belongs to the AfsR/DnrI/RedD regulatory family.</text>
</comment>
<keyword evidence="2" id="KW-0805">Transcription regulation</keyword>
<feature type="domain" description="OmpR/PhoB-type" evidence="6">
    <location>
        <begin position="17"/>
        <end position="88"/>
    </location>
</feature>
<dbReference type="GO" id="GO:0006355">
    <property type="term" value="P:regulation of DNA-templated transcription"/>
    <property type="evidence" value="ECO:0007669"/>
    <property type="project" value="InterPro"/>
</dbReference>
<dbReference type="PANTHER" id="PTHR35807">
    <property type="entry name" value="TRANSCRIPTIONAL REGULATOR REDD-RELATED"/>
    <property type="match status" value="1"/>
</dbReference>